<name>A0A1E3PIS7_9ASCO</name>
<comment type="subcellular location">
    <subcellularLocation>
        <location evidence="1">Nucleus</location>
    </subcellularLocation>
</comment>
<feature type="compositionally biased region" description="Acidic residues" evidence="4">
    <location>
        <begin position="628"/>
        <end position="668"/>
    </location>
</feature>
<dbReference type="InterPro" id="IPR015943">
    <property type="entry name" value="WD40/YVTN_repeat-like_dom_sf"/>
</dbReference>
<reference evidence="6 7" key="1">
    <citation type="journal article" date="2016" name="Proc. Natl. Acad. Sci. U.S.A.">
        <title>Comparative genomics of biotechnologically important yeasts.</title>
        <authorList>
            <person name="Riley R."/>
            <person name="Haridas S."/>
            <person name="Wolfe K.H."/>
            <person name="Lopes M.R."/>
            <person name="Hittinger C.T."/>
            <person name="Goeker M."/>
            <person name="Salamov A.A."/>
            <person name="Wisecaver J.H."/>
            <person name="Long T.M."/>
            <person name="Calvey C.H."/>
            <person name="Aerts A.L."/>
            <person name="Barry K.W."/>
            <person name="Choi C."/>
            <person name="Clum A."/>
            <person name="Coughlan A.Y."/>
            <person name="Deshpande S."/>
            <person name="Douglass A.P."/>
            <person name="Hanson S.J."/>
            <person name="Klenk H.-P."/>
            <person name="LaButti K.M."/>
            <person name="Lapidus A."/>
            <person name="Lindquist E.A."/>
            <person name="Lipzen A.M."/>
            <person name="Meier-Kolthoff J.P."/>
            <person name="Ohm R.A."/>
            <person name="Otillar R.P."/>
            <person name="Pangilinan J.L."/>
            <person name="Peng Y."/>
            <person name="Rokas A."/>
            <person name="Rosa C.A."/>
            <person name="Scheuner C."/>
            <person name="Sibirny A.A."/>
            <person name="Slot J.C."/>
            <person name="Stielow J.B."/>
            <person name="Sun H."/>
            <person name="Kurtzman C.P."/>
            <person name="Blackwell M."/>
            <person name="Grigoriev I.V."/>
            <person name="Jeffries T.W."/>
        </authorList>
    </citation>
    <scope>NUCLEOTIDE SEQUENCE [LARGE SCALE GENOMIC DNA]</scope>
    <source>
        <strain evidence="6 7">DSM 6958</strain>
    </source>
</reference>
<dbReference type="Gene3D" id="2.130.10.10">
    <property type="entry name" value="YVTN repeat-like/Quinoprotein amine dehydrogenase"/>
    <property type="match status" value="1"/>
</dbReference>
<feature type="region of interest" description="Disordered" evidence="4">
    <location>
        <begin position="59"/>
        <end position="81"/>
    </location>
</feature>
<feature type="compositionally biased region" description="Acidic residues" evidence="4">
    <location>
        <begin position="574"/>
        <end position="620"/>
    </location>
</feature>
<dbReference type="STRING" id="857566.A0A1E3PIS7"/>
<feature type="compositionally biased region" description="Basic and acidic residues" evidence="4">
    <location>
        <begin position="413"/>
        <end position="424"/>
    </location>
</feature>
<dbReference type="InterPro" id="IPR036322">
    <property type="entry name" value="WD40_repeat_dom_sf"/>
</dbReference>
<dbReference type="OrthoDB" id="30195at2759"/>
<keyword evidence="2" id="KW-0539">Nucleus</keyword>
<feature type="region of interest" description="Disordered" evidence="4">
    <location>
        <begin position="570"/>
        <end position="685"/>
    </location>
</feature>
<sequence>MSSNTPLISSKFDKSNTLFASAITALDVNKVRVQSVGSDKTFSSELTLDKNVSVQSISWASTTSPNKKNDPKKRKTTESQIDDNQTSVVAIGTNKGEILLYSPAQAAVISTLAGEHTFPVTSFAQKWSCDTNGQIVEWDISKKFSTRSFTFFDTEVRHIKPICDDKLLIASHTIYLVDPADASKPIAQFPGHVSQVHSIIPSNANSELFLTAADNDRFVNIYSINSQKNVGVLVAQSNIKSMTLSESDDSLAVVTEDGLVEIFINPFVASSSLVGRRSAAVSSKASISQFKIVRPVVGVKKDTVFIDNVAIEENQIIVTWVENAANSTFDKIPWRDETGRTIEGLIETTKARQTTIGAAAERATNAIDSAAPQGYAESHAIVTAGNNVAELSSDEENEDEDQDSTLAERLEALGVSKDSEESKKSITSKPQSTDKAPSAGSLTVMLSQALKTNDHSLLEACLASRDETVIKNTIERLDSSLAVKLLERLAEKVSRAPSRSGQLNIWIRWVMVTHGGYLVSLPHLIKTLGSLHITLSSRVSTLPRLLALQGRLEMLNAQMELRHDILNSSKRIGEDDDDEDDEAEVEYIEDDEGVYLNGEDSDDEDDFEEDSDVEDEDMQEDGYIGLDAEIDDGPNGEESEGAYSDLEVDDSEEVEDLSEDNSESEDETETKAKLLKAKAKLNGRR</sequence>
<dbReference type="SUPFAM" id="SSF50978">
    <property type="entry name" value="WD40 repeat-like"/>
    <property type="match status" value="1"/>
</dbReference>
<dbReference type="EMBL" id="KV454411">
    <property type="protein sequence ID" value="ODQ64757.1"/>
    <property type="molecule type" value="Genomic_DNA"/>
</dbReference>
<evidence type="ECO:0000313" key="6">
    <source>
        <dbReference type="EMBL" id="ODQ64757.1"/>
    </source>
</evidence>
<feature type="domain" description="Small-subunit processome Utp12" evidence="5">
    <location>
        <begin position="453"/>
        <end position="556"/>
    </location>
</feature>
<feature type="compositionally biased region" description="Polar residues" evidence="4">
    <location>
        <begin position="425"/>
        <end position="439"/>
    </location>
</feature>
<evidence type="ECO:0000256" key="1">
    <source>
        <dbReference type="ARBA" id="ARBA00004123"/>
    </source>
</evidence>
<keyword evidence="7" id="KW-1185">Reference proteome</keyword>
<dbReference type="InterPro" id="IPR052414">
    <property type="entry name" value="U3_snoRNA-assoc_WDR"/>
</dbReference>
<dbReference type="GO" id="GO:0000462">
    <property type="term" value="P:maturation of SSU-rRNA from tricistronic rRNA transcript (SSU-rRNA, 5.8S rRNA, LSU-rRNA)"/>
    <property type="evidence" value="ECO:0007669"/>
    <property type="project" value="TreeGrafter"/>
</dbReference>
<comment type="similarity">
    <text evidence="3">Belongs to the UTP5 family.</text>
</comment>
<gene>
    <name evidence="6" type="ORF">NADFUDRAFT_83641</name>
</gene>
<organism evidence="6 7">
    <name type="scientific">Nadsonia fulvescens var. elongata DSM 6958</name>
    <dbReference type="NCBI Taxonomy" id="857566"/>
    <lineage>
        <taxon>Eukaryota</taxon>
        <taxon>Fungi</taxon>
        <taxon>Dikarya</taxon>
        <taxon>Ascomycota</taxon>
        <taxon>Saccharomycotina</taxon>
        <taxon>Dipodascomycetes</taxon>
        <taxon>Dipodascales</taxon>
        <taxon>Dipodascales incertae sedis</taxon>
        <taxon>Nadsonia</taxon>
    </lineage>
</organism>
<dbReference type="Pfam" id="PF04003">
    <property type="entry name" value="Utp12"/>
    <property type="match status" value="1"/>
</dbReference>
<evidence type="ECO:0000256" key="4">
    <source>
        <dbReference type="SAM" id="MobiDB-lite"/>
    </source>
</evidence>
<evidence type="ECO:0000256" key="3">
    <source>
        <dbReference type="ARBA" id="ARBA00038335"/>
    </source>
</evidence>
<dbReference type="InterPro" id="IPR007148">
    <property type="entry name" value="SSU_processome_Utp12"/>
</dbReference>
<evidence type="ECO:0000259" key="5">
    <source>
        <dbReference type="Pfam" id="PF04003"/>
    </source>
</evidence>
<protein>
    <submittedName>
        <fullName evidence="6">NUC189-domain-containing protein</fullName>
    </submittedName>
</protein>
<dbReference type="PANTHER" id="PTHR44267:SF1">
    <property type="entry name" value="WD REPEAT-CONTAINING PROTEIN 43"/>
    <property type="match status" value="1"/>
</dbReference>
<dbReference type="Proteomes" id="UP000095009">
    <property type="component" value="Unassembled WGS sequence"/>
</dbReference>
<feature type="compositionally biased region" description="Basic residues" evidence="4">
    <location>
        <begin position="673"/>
        <end position="685"/>
    </location>
</feature>
<feature type="region of interest" description="Disordered" evidence="4">
    <location>
        <begin position="413"/>
        <end position="439"/>
    </location>
</feature>
<proteinExistence type="inferred from homology"/>
<dbReference type="GO" id="GO:0032040">
    <property type="term" value="C:small-subunit processome"/>
    <property type="evidence" value="ECO:0007669"/>
    <property type="project" value="UniProtKB-ARBA"/>
</dbReference>
<accession>A0A1E3PIS7</accession>
<evidence type="ECO:0000256" key="2">
    <source>
        <dbReference type="ARBA" id="ARBA00023242"/>
    </source>
</evidence>
<dbReference type="AlphaFoldDB" id="A0A1E3PIS7"/>
<dbReference type="PANTHER" id="PTHR44267">
    <property type="entry name" value="WD REPEAT-CONTAINING PROTEIN 43"/>
    <property type="match status" value="1"/>
</dbReference>
<evidence type="ECO:0000313" key="7">
    <source>
        <dbReference type="Proteomes" id="UP000095009"/>
    </source>
</evidence>